<feature type="compositionally biased region" description="Basic residues" evidence="1">
    <location>
        <begin position="120"/>
        <end position="130"/>
    </location>
</feature>
<name>A0A4S8ZTK8_AURPU</name>
<comment type="caution">
    <text evidence="2">The sequence shown here is derived from an EMBL/GenBank/DDBJ whole genome shotgun (WGS) entry which is preliminary data.</text>
</comment>
<evidence type="ECO:0000313" key="3">
    <source>
        <dbReference type="Proteomes" id="UP000308802"/>
    </source>
</evidence>
<evidence type="ECO:0008006" key="4">
    <source>
        <dbReference type="Google" id="ProtNLM"/>
    </source>
</evidence>
<proteinExistence type="predicted"/>
<feature type="compositionally biased region" description="Polar residues" evidence="1">
    <location>
        <begin position="259"/>
        <end position="268"/>
    </location>
</feature>
<dbReference type="EMBL" id="QZAO01000371">
    <property type="protein sequence ID" value="THW69680.1"/>
    <property type="molecule type" value="Genomic_DNA"/>
</dbReference>
<dbReference type="AlphaFoldDB" id="A0A4S8ZTK8"/>
<dbReference type="GO" id="GO:0006338">
    <property type="term" value="P:chromatin remodeling"/>
    <property type="evidence" value="ECO:0007669"/>
    <property type="project" value="InterPro"/>
</dbReference>
<gene>
    <name evidence="2" type="ORF">D6D19_08231</name>
</gene>
<accession>A0A4S8ZTK8</accession>
<organism evidence="2 3">
    <name type="scientific">Aureobasidium pullulans</name>
    <name type="common">Black yeast</name>
    <name type="synonym">Pullularia pullulans</name>
    <dbReference type="NCBI Taxonomy" id="5580"/>
    <lineage>
        <taxon>Eukaryota</taxon>
        <taxon>Fungi</taxon>
        <taxon>Dikarya</taxon>
        <taxon>Ascomycota</taxon>
        <taxon>Pezizomycotina</taxon>
        <taxon>Dothideomycetes</taxon>
        <taxon>Dothideomycetidae</taxon>
        <taxon>Dothideales</taxon>
        <taxon>Saccotheciaceae</taxon>
        <taxon>Aureobasidium</taxon>
    </lineage>
</organism>
<reference evidence="2 3" key="1">
    <citation type="submission" date="2018-10" db="EMBL/GenBank/DDBJ databases">
        <title>Fifty Aureobasidium pullulans genomes reveal a recombining polyextremotolerant generalist.</title>
        <authorList>
            <person name="Gostincar C."/>
            <person name="Turk M."/>
            <person name="Zajc J."/>
            <person name="Gunde-Cimerman N."/>
        </authorList>
    </citation>
    <scope>NUCLEOTIDE SEQUENCE [LARGE SCALE GENOMIC DNA]</scope>
    <source>
        <strain evidence="2 3">EXF-10659</strain>
    </source>
</reference>
<dbReference type="Proteomes" id="UP000308802">
    <property type="component" value="Unassembled WGS sequence"/>
</dbReference>
<feature type="region of interest" description="Disordered" evidence="1">
    <location>
        <begin position="36"/>
        <end position="130"/>
    </location>
</feature>
<sequence length="289" mass="29819">MATTPSQKASAKSSVKPNKLVVLRIAPHLLKKFSPLSEDVSEPSPTASPAPASTPLINALAPEASETNGTPVPGTDATATDNNSLAPPPATNGKRKGVPGPKPGTKRTAAQAEAGPNAKPRGKPGPKKKPRLYVTRTLIIPHFFCILTHESRADGTIDRTAEGTKKGPFGGVAPIATHKLGPKANTGAINAGLRALDRSGKPCRRWERKGLQLKSISGVAWSVGSWAAPLKDNSSFSGDVKSENSSSSQADNVRLASSAIPSDRSNSGEGAKQDNALESSPAPVLAVEA</sequence>
<dbReference type="PANTHER" id="PTHR28061">
    <property type="entry name" value="INO EIGHTY SUBUNIT 4"/>
    <property type="match status" value="1"/>
</dbReference>
<feature type="compositionally biased region" description="Polar residues" evidence="1">
    <location>
        <begin position="235"/>
        <end position="251"/>
    </location>
</feature>
<protein>
    <recommendedName>
        <fullName evidence="4">DUF1711-domain-containing protein</fullName>
    </recommendedName>
</protein>
<feature type="compositionally biased region" description="Low complexity" evidence="1">
    <location>
        <begin position="43"/>
        <end position="55"/>
    </location>
</feature>
<dbReference type="InterPro" id="IPR013175">
    <property type="entry name" value="INO80_su_Ies4"/>
</dbReference>
<feature type="region of interest" description="Disordered" evidence="1">
    <location>
        <begin position="235"/>
        <end position="289"/>
    </location>
</feature>
<dbReference type="PANTHER" id="PTHR28061:SF1">
    <property type="entry name" value="INO80 COMPLEX SUBUNIT 4"/>
    <property type="match status" value="1"/>
</dbReference>
<dbReference type="GO" id="GO:0031011">
    <property type="term" value="C:Ino80 complex"/>
    <property type="evidence" value="ECO:0007669"/>
    <property type="project" value="InterPro"/>
</dbReference>
<evidence type="ECO:0000313" key="2">
    <source>
        <dbReference type="EMBL" id="THW69680.1"/>
    </source>
</evidence>
<dbReference type="Pfam" id="PF08193">
    <property type="entry name" value="INO80_Ies4"/>
    <property type="match status" value="1"/>
</dbReference>
<evidence type="ECO:0000256" key="1">
    <source>
        <dbReference type="SAM" id="MobiDB-lite"/>
    </source>
</evidence>